<dbReference type="Proteomes" id="UP000710432">
    <property type="component" value="Unassembled WGS sequence"/>
</dbReference>
<dbReference type="InterPro" id="IPR043582">
    <property type="entry name" value="CaBP1/2/4/5"/>
</dbReference>
<dbReference type="EMBL" id="JAATJU010023300">
    <property type="protein sequence ID" value="KAH0507869.1"/>
    <property type="molecule type" value="Genomic_DNA"/>
</dbReference>
<comment type="caution">
    <text evidence="8">The sequence shown here is derived from an EMBL/GenBank/DDBJ whole genome shotgun (WGS) entry which is preliminary data.</text>
</comment>
<keyword evidence="3" id="KW-0479">Metal-binding</keyword>
<dbReference type="AlphaFoldDB" id="A0A8J6GAE4"/>
<dbReference type="PROSITE" id="PS00018">
    <property type="entry name" value="EF_HAND_1"/>
    <property type="match status" value="1"/>
</dbReference>
<dbReference type="FunFam" id="1.10.238.10:FF:000265">
    <property type="entry name" value="calcium-binding protein 4"/>
    <property type="match status" value="1"/>
</dbReference>
<protein>
    <submittedName>
        <fullName evidence="8">Calcium-binding protein 4</fullName>
    </submittedName>
</protein>
<feature type="compositionally biased region" description="Basic residues" evidence="6">
    <location>
        <begin position="87"/>
        <end position="96"/>
    </location>
</feature>
<evidence type="ECO:0000256" key="6">
    <source>
        <dbReference type="SAM" id="MobiDB-lite"/>
    </source>
</evidence>
<dbReference type="GO" id="GO:0005509">
    <property type="term" value="F:calcium ion binding"/>
    <property type="evidence" value="ECO:0007669"/>
    <property type="project" value="InterPro"/>
</dbReference>
<dbReference type="GO" id="GO:0005246">
    <property type="term" value="F:calcium channel regulator activity"/>
    <property type="evidence" value="ECO:0007669"/>
    <property type="project" value="TreeGrafter"/>
</dbReference>
<evidence type="ECO:0000313" key="9">
    <source>
        <dbReference type="Proteomes" id="UP000710432"/>
    </source>
</evidence>
<dbReference type="Pfam" id="PF00036">
    <property type="entry name" value="EF-hand_1"/>
    <property type="match status" value="1"/>
</dbReference>
<dbReference type="Gene3D" id="1.10.238.10">
    <property type="entry name" value="EF-hand"/>
    <property type="match status" value="2"/>
</dbReference>
<feature type="region of interest" description="Disordered" evidence="6">
    <location>
        <begin position="1"/>
        <end position="107"/>
    </location>
</feature>
<sequence length="338" mass="37154">MATEHGSQRIPGHQKTPEGVVSPGSAAEGPTLTRRRSKKESRLPGSQKASSGKQSSGQGSEASGSNRNAPKTKVGQGEPPSAPPRQASHRQSHRHRSDPQQDAAQRTYGPLLNRIFGKDRELCPEELEELQAAFEEFDTDQDGCIGYRELGDCMRTLGYMPTEMELLEVSQHVKMRMGGFVDFEEFVELISPKLREETAHMLGVRELRIAFREVRGTRVAELRQAAPALLGEPLEGTELDEMLRDMDLNGDGTIDFDGESSSQTPCPCLRHFGSPSVPDLGWPFSTPLSCRICNDAIYWLRHLQGDLLPLRSTYLGEPDNHALPESGSSSPTVGCGYP</sequence>
<organism evidence="8 9">
    <name type="scientific">Microtus ochrogaster</name>
    <name type="common">Prairie vole</name>
    <dbReference type="NCBI Taxonomy" id="79684"/>
    <lineage>
        <taxon>Eukaryota</taxon>
        <taxon>Metazoa</taxon>
        <taxon>Chordata</taxon>
        <taxon>Craniata</taxon>
        <taxon>Vertebrata</taxon>
        <taxon>Euteleostomi</taxon>
        <taxon>Mammalia</taxon>
        <taxon>Eutheria</taxon>
        <taxon>Euarchontoglires</taxon>
        <taxon>Glires</taxon>
        <taxon>Rodentia</taxon>
        <taxon>Myomorpha</taxon>
        <taxon>Muroidea</taxon>
        <taxon>Cricetidae</taxon>
        <taxon>Arvicolinae</taxon>
        <taxon>Microtus</taxon>
    </lineage>
</organism>
<reference evidence="8" key="1">
    <citation type="submission" date="2020-03" db="EMBL/GenBank/DDBJ databases">
        <title>Studies in the Genomics of Life Span.</title>
        <authorList>
            <person name="Glass D."/>
        </authorList>
    </citation>
    <scope>NUCLEOTIDE SEQUENCE</scope>
    <source>
        <strain evidence="8">LTLLF</strain>
        <tissue evidence="8">Muscle</tissue>
    </source>
</reference>
<comment type="subcellular location">
    <subcellularLocation>
        <location evidence="1">Cytoplasm</location>
    </subcellularLocation>
</comment>
<keyword evidence="5" id="KW-0106">Calcium</keyword>
<dbReference type="InterPro" id="IPR002048">
    <property type="entry name" value="EF_hand_dom"/>
</dbReference>
<feature type="compositionally biased region" description="Low complexity" evidence="6">
    <location>
        <begin position="45"/>
        <end position="65"/>
    </location>
</feature>
<evidence type="ECO:0000256" key="3">
    <source>
        <dbReference type="ARBA" id="ARBA00022723"/>
    </source>
</evidence>
<dbReference type="PANTHER" id="PTHR45917">
    <property type="entry name" value="CALCIUM-BINDING PROTEIN 1-RELATED"/>
    <property type="match status" value="1"/>
</dbReference>
<keyword evidence="4" id="KW-0677">Repeat</keyword>
<proteinExistence type="predicted"/>
<dbReference type="Pfam" id="PF13833">
    <property type="entry name" value="EF-hand_8"/>
    <property type="match status" value="1"/>
</dbReference>
<evidence type="ECO:0000256" key="5">
    <source>
        <dbReference type="ARBA" id="ARBA00022837"/>
    </source>
</evidence>
<keyword evidence="2" id="KW-0963">Cytoplasm</keyword>
<evidence type="ECO:0000259" key="7">
    <source>
        <dbReference type="PROSITE" id="PS50222"/>
    </source>
</evidence>
<dbReference type="GO" id="GO:0007601">
    <property type="term" value="P:visual perception"/>
    <property type="evidence" value="ECO:0007669"/>
    <property type="project" value="TreeGrafter"/>
</dbReference>
<evidence type="ECO:0000256" key="4">
    <source>
        <dbReference type="ARBA" id="ARBA00022737"/>
    </source>
</evidence>
<dbReference type="PANTHER" id="PTHR45917:SF4">
    <property type="entry name" value="CALCIUM-BINDING PROTEIN 4"/>
    <property type="match status" value="1"/>
</dbReference>
<dbReference type="SUPFAM" id="SSF47473">
    <property type="entry name" value="EF-hand"/>
    <property type="match status" value="1"/>
</dbReference>
<evidence type="ECO:0000256" key="1">
    <source>
        <dbReference type="ARBA" id="ARBA00004496"/>
    </source>
</evidence>
<dbReference type="CDD" id="cd00051">
    <property type="entry name" value="EFh"/>
    <property type="match status" value="2"/>
</dbReference>
<evidence type="ECO:0000313" key="8">
    <source>
        <dbReference type="EMBL" id="KAH0507869.1"/>
    </source>
</evidence>
<dbReference type="PROSITE" id="PS50222">
    <property type="entry name" value="EF_HAND_2"/>
    <property type="match status" value="1"/>
</dbReference>
<gene>
    <name evidence="8" type="ORF">LTLLF_164015</name>
</gene>
<name>A0A8J6GAE4_MICOH</name>
<dbReference type="InterPro" id="IPR011992">
    <property type="entry name" value="EF-hand-dom_pair"/>
</dbReference>
<feature type="domain" description="EF-hand" evidence="7">
    <location>
        <begin position="125"/>
        <end position="160"/>
    </location>
</feature>
<dbReference type="GO" id="GO:0005737">
    <property type="term" value="C:cytoplasm"/>
    <property type="evidence" value="ECO:0007669"/>
    <property type="project" value="UniProtKB-SubCell"/>
</dbReference>
<accession>A0A8J6GAE4</accession>
<evidence type="ECO:0000256" key="2">
    <source>
        <dbReference type="ARBA" id="ARBA00022490"/>
    </source>
</evidence>
<dbReference type="InterPro" id="IPR018247">
    <property type="entry name" value="EF_Hand_1_Ca_BS"/>
</dbReference>
<dbReference type="SMART" id="SM00054">
    <property type="entry name" value="EFh"/>
    <property type="match status" value="2"/>
</dbReference>